<evidence type="ECO:0000313" key="3">
    <source>
        <dbReference type="Proteomes" id="UP000224567"/>
    </source>
</evidence>
<accession>A0A2G2V8M2</accession>
<protein>
    <submittedName>
        <fullName evidence="2">Uncharacterized protein</fullName>
    </submittedName>
</protein>
<organism evidence="2 3">
    <name type="scientific">Capsicum baccatum</name>
    <name type="common">Peruvian pepper</name>
    <dbReference type="NCBI Taxonomy" id="33114"/>
    <lineage>
        <taxon>Eukaryota</taxon>
        <taxon>Viridiplantae</taxon>
        <taxon>Streptophyta</taxon>
        <taxon>Embryophyta</taxon>
        <taxon>Tracheophyta</taxon>
        <taxon>Spermatophyta</taxon>
        <taxon>Magnoliopsida</taxon>
        <taxon>eudicotyledons</taxon>
        <taxon>Gunneridae</taxon>
        <taxon>Pentapetalae</taxon>
        <taxon>asterids</taxon>
        <taxon>lamiids</taxon>
        <taxon>Solanales</taxon>
        <taxon>Solanaceae</taxon>
        <taxon>Solanoideae</taxon>
        <taxon>Capsiceae</taxon>
        <taxon>Capsicum</taxon>
    </lineage>
</organism>
<reference evidence="2 3" key="1">
    <citation type="journal article" date="2017" name="Genome Biol.">
        <title>New reference genome sequences of hot pepper reveal the massive evolution of plant disease-resistance genes by retroduplication.</title>
        <authorList>
            <person name="Kim S."/>
            <person name="Park J."/>
            <person name="Yeom S.I."/>
            <person name="Kim Y.M."/>
            <person name="Seo E."/>
            <person name="Kim K.T."/>
            <person name="Kim M.S."/>
            <person name="Lee J.M."/>
            <person name="Cheong K."/>
            <person name="Shin H.S."/>
            <person name="Kim S.B."/>
            <person name="Han K."/>
            <person name="Lee J."/>
            <person name="Park M."/>
            <person name="Lee H.A."/>
            <person name="Lee H.Y."/>
            <person name="Lee Y."/>
            <person name="Oh S."/>
            <person name="Lee J.H."/>
            <person name="Choi E."/>
            <person name="Choi E."/>
            <person name="Lee S.E."/>
            <person name="Jeon J."/>
            <person name="Kim H."/>
            <person name="Choi G."/>
            <person name="Song H."/>
            <person name="Lee J."/>
            <person name="Lee S.C."/>
            <person name="Kwon J.K."/>
            <person name="Lee H.Y."/>
            <person name="Koo N."/>
            <person name="Hong Y."/>
            <person name="Kim R.W."/>
            <person name="Kang W.H."/>
            <person name="Huh J.H."/>
            <person name="Kang B.C."/>
            <person name="Yang T.J."/>
            <person name="Lee Y.H."/>
            <person name="Bennetzen J.L."/>
            <person name="Choi D."/>
        </authorList>
    </citation>
    <scope>NUCLEOTIDE SEQUENCE [LARGE SCALE GENOMIC DNA]</scope>
    <source>
        <strain evidence="3">cv. PBC81</strain>
    </source>
</reference>
<sequence length="233" mass="25504">MAATISPPPLAAGEPSQKSKEHTSNHIPQVSYATSLNPTPIESSFSETNLKPIEVIHGVSTLLLTTNERQELAKKQRLHQAAVVKLSSYVPDLPTLSTLQPKVFGIKEQSAKDSNPQTLCTRSEQLNSGGNLKIHNEAGQPHGLQPFMNQKQLENFHNTNWNNDVVDDEHGKDGQKVKQIEAAAEVDSGIVKDNFGVSMQAKELNKGNNTTNDENWTMVTCKRDIGTVVDTNS</sequence>
<keyword evidence="3" id="KW-1185">Reference proteome</keyword>
<gene>
    <name evidence="2" type="ORF">CQW23_31070</name>
</gene>
<proteinExistence type="predicted"/>
<feature type="compositionally biased region" description="Polar residues" evidence="1">
    <location>
        <begin position="25"/>
        <end position="38"/>
    </location>
</feature>
<dbReference type="Proteomes" id="UP000224567">
    <property type="component" value="Unassembled WGS sequence"/>
</dbReference>
<evidence type="ECO:0000256" key="1">
    <source>
        <dbReference type="SAM" id="MobiDB-lite"/>
    </source>
</evidence>
<dbReference type="EMBL" id="MLFT02000121">
    <property type="protein sequence ID" value="PHT29334.1"/>
    <property type="molecule type" value="Genomic_DNA"/>
</dbReference>
<dbReference type="OrthoDB" id="1321527at2759"/>
<name>A0A2G2V8M2_CAPBA</name>
<dbReference type="AlphaFoldDB" id="A0A2G2V8M2"/>
<comment type="caution">
    <text evidence="2">The sequence shown here is derived from an EMBL/GenBank/DDBJ whole genome shotgun (WGS) entry which is preliminary data.</text>
</comment>
<reference evidence="3" key="2">
    <citation type="journal article" date="2017" name="J. Anim. Genet.">
        <title>Multiple reference genome sequences of hot pepper reveal the massive evolution of plant disease resistance genes by retroduplication.</title>
        <authorList>
            <person name="Kim S."/>
            <person name="Park J."/>
            <person name="Yeom S.-I."/>
            <person name="Kim Y.-M."/>
            <person name="Seo E."/>
            <person name="Kim K.-T."/>
            <person name="Kim M.-S."/>
            <person name="Lee J.M."/>
            <person name="Cheong K."/>
            <person name="Shin H.-S."/>
            <person name="Kim S.-B."/>
            <person name="Han K."/>
            <person name="Lee J."/>
            <person name="Park M."/>
            <person name="Lee H.-A."/>
            <person name="Lee H.-Y."/>
            <person name="Lee Y."/>
            <person name="Oh S."/>
            <person name="Lee J.H."/>
            <person name="Choi E."/>
            <person name="Choi E."/>
            <person name="Lee S.E."/>
            <person name="Jeon J."/>
            <person name="Kim H."/>
            <person name="Choi G."/>
            <person name="Song H."/>
            <person name="Lee J."/>
            <person name="Lee S.-C."/>
            <person name="Kwon J.-K."/>
            <person name="Lee H.-Y."/>
            <person name="Koo N."/>
            <person name="Hong Y."/>
            <person name="Kim R.W."/>
            <person name="Kang W.-H."/>
            <person name="Huh J.H."/>
            <person name="Kang B.-C."/>
            <person name="Yang T.-J."/>
            <person name="Lee Y.-H."/>
            <person name="Bennetzen J.L."/>
            <person name="Choi D."/>
        </authorList>
    </citation>
    <scope>NUCLEOTIDE SEQUENCE [LARGE SCALE GENOMIC DNA]</scope>
    <source>
        <strain evidence="3">cv. PBC81</strain>
    </source>
</reference>
<evidence type="ECO:0000313" key="2">
    <source>
        <dbReference type="EMBL" id="PHT29334.1"/>
    </source>
</evidence>
<feature type="compositionally biased region" description="Pro residues" evidence="1">
    <location>
        <begin position="1"/>
        <end position="10"/>
    </location>
</feature>
<feature type="region of interest" description="Disordered" evidence="1">
    <location>
        <begin position="1"/>
        <end position="38"/>
    </location>
</feature>